<keyword evidence="2" id="KW-1185">Reference proteome</keyword>
<dbReference type="EMBL" id="JACLYU010000156">
    <property type="protein sequence ID" value="MBM6700581.1"/>
    <property type="molecule type" value="Genomic_DNA"/>
</dbReference>
<protein>
    <submittedName>
        <fullName evidence="1">Uncharacterized protein</fullName>
    </submittedName>
</protein>
<gene>
    <name evidence="1" type="ORF">H7U32_09885</name>
</gene>
<dbReference type="AlphaFoldDB" id="A0A939BB45"/>
<name>A0A939BB45_9BIFI</name>
<feature type="non-terminal residue" evidence="1">
    <location>
        <position position="1"/>
    </location>
</feature>
<sequence length="79" mass="9033">LELDEYNQDNDMQLTQAQAALPSPHAPRLAMFHANHWDLSYDPFPLSRTMGSRHLKNEFARRPAMNAIVLFLAELGLLD</sequence>
<organism evidence="1 2">
    <name type="scientific">Bifidobacterium pullorum subsp. saeculare</name>
    <dbReference type="NCBI Taxonomy" id="78257"/>
    <lineage>
        <taxon>Bacteria</taxon>
        <taxon>Bacillati</taxon>
        <taxon>Actinomycetota</taxon>
        <taxon>Actinomycetes</taxon>
        <taxon>Bifidobacteriales</taxon>
        <taxon>Bifidobacteriaceae</taxon>
        <taxon>Bifidobacterium</taxon>
    </lineage>
</organism>
<accession>A0A939BB45</accession>
<comment type="caution">
    <text evidence="1">The sequence shown here is derived from an EMBL/GenBank/DDBJ whole genome shotgun (WGS) entry which is preliminary data.</text>
</comment>
<reference evidence="1" key="2">
    <citation type="journal article" date="2021" name="Sci. Rep.">
        <title>The distribution of antibiotic resistance genes in chicken gut microbiota commensals.</title>
        <authorList>
            <person name="Juricova H."/>
            <person name="Matiasovicova J."/>
            <person name="Kubasova T."/>
            <person name="Cejkova D."/>
            <person name="Rychlik I."/>
        </authorList>
    </citation>
    <scope>NUCLEOTIDE SEQUENCE</scope>
    <source>
        <strain evidence="1">An836</strain>
    </source>
</reference>
<evidence type="ECO:0000313" key="2">
    <source>
        <dbReference type="Proteomes" id="UP000718821"/>
    </source>
</evidence>
<dbReference type="Proteomes" id="UP000718821">
    <property type="component" value="Unassembled WGS sequence"/>
</dbReference>
<evidence type="ECO:0000313" key="1">
    <source>
        <dbReference type="EMBL" id="MBM6700581.1"/>
    </source>
</evidence>
<reference evidence="1" key="1">
    <citation type="submission" date="2020-08" db="EMBL/GenBank/DDBJ databases">
        <authorList>
            <person name="Cejkova D."/>
            <person name="Kubasova T."/>
            <person name="Jahodarova E."/>
            <person name="Rychlik I."/>
        </authorList>
    </citation>
    <scope>NUCLEOTIDE SEQUENCE</scope>
    <source>
        <strain evidence="1">An836</strain>
    </source>
</reference>
<proteinExistence type="predicted"/>
<dbReference type="RefSeq" id="WP_204469875.1">
    <property type="nucleotide sequence ID" value="NZ_JACLYU010000156.1"/>
</dbReference>